<evidence type="ECO:0000256" key="5">
    <source>
        <dbReference type="ARBA" id="ARBA00022692"/>
    </source>
</evidence>
<dbReference type="RefSeq" id="XP_004352318.1">
    <property type="nucleotide sequence ID" value="XM_004352266.1"/>
</dbReference>
<dbReference type="OMA" id="NSSHIFH"/>
<accession>F4Q893</accession>
<keyword evidence="5" id="KW-0812">Transmembrane</keyword>
<comment type="subcellular location">
    <subcellularLocation>
        <location evidence="1">Mitochondrion outer membrane</location>
        <topology evidence="1">Multi-pass membrane protein</topology>
    </subcellularLocation>
</comment>
<comment type="similarity">
    <text evidence="2">Belongs to the Tom40 family.</text>
</comment>
<keyword evidence="6" id="KW-1000">Mitochondrion outer membrane</keyword>
<evidence type="ECO:0000256" key="3">
    <source>
        <dbReference type="ARBA" id="ARBA00022448"/>
    </source>
</evidence>
<protein>
    <submittedName>
        <fullName evidence="10">Translocase of outer mitochondrial membrane</fullName>
    </submittedName>
</protein>
<evidence type="ECO:0000256" key="1">
    <source>
        <dbReference type="ARBA" id="ARBA00004374"/>
    </source>
</evidence>
<dbReference type="OrthoDB" id="19656at2759"/>
<dbReference type="GO" id="GO:0005741">
    <property type="term" value="C:mitochondrial outer membrane"/>
    <property type="evidence" value="ECO:0007669"/>
    <property type="project" value="UniProtKB-SubCell"/>
</dbReference>
<keyword evidence="4" id="KW-1134">Transmembrane beta strand</keyword>
<dbReference type="STRING" id="1054147.F4Q893"/>
<name>F4Q893_CACFS</name>
<dbReference type="Gene3D" id="2.40.160.10">
    <property type="entry name" value="Porin"/>
    <property type="match status" value="1"/>
</dbReference>
<evidence type="ECO:0000256" key="7">
    <source>
        <dbReference type="ARBA" id="ARBA00022927"/>
    </source>
</evidence>
<gene>
    <name evidence="10" type="primary">tom40</name>
    <name evidence="10" type="ORF">DFA_09665</name>
</gene>
<keyword evidence="11" id="KW-1185">Reference proteome</keyword>
<evidence type="ECO:0000256" key="9">
    <source>
        <dbReference type="ARBA" id="ARBA00023136"/>
    </source>
</evidence>
<dbReference type="InterPro" id="IPR023614">
    <property type="entry name" value="Porin_dom_sf"/>
</dbReference>
<reference evidence="11" key="1">
    <citation type="journal article" date="2011" name="Genome Res.">
        <title>Phylogeny-wide analysis of social amoeba genomes highlights ancient origins for complex intercellular communication.</title>
        <authorList>
            <person name="Heidel A.J."/>
            <person name="Lawal H.M."/>
            <person name="Felder M."/>
            <person name="Schilde C."/>
            <person name="Helps N.R."/>
            <person name="Tunggal B."/>
            <person name="Rivero F."/>
            <person name="John U."/>
            <person name="Schleicher M."/>
            <person name="Eichinger L."/>
            <person name="Platzer M."/>
            <person name="Noegel A.A."/>
            <person name="Schaap P."/>
            <person name="Gloeckner G."/>
        </authorList>
    </citation>
    <scope>NUCLEOTIDE SEQUENCE [LARGE SCALE GENOMIC DNA]</scope>
    <source>
        <strain evidence="11">SH3</strain>
    </source>
</reference>
<evidence type="ECO:0000256" key="6">
    <source>
        <dbReference type="ARBA" id="ARBA00022787"/>
    </source>
</evidence>
<dbReference type="AlphaFoldDB" id="F4Q893"/>
<keyword evidence="3" id="KW-0813">Transport</keyword>
<evidence type="ECO:0000256" key="4">
    <source>
        <dbReference type="ARBA" id="ARBA00022452"/>
    </source>
</evidence>
<dbReference type="KEGG" id="dfa:DFA_09665"/>
<dbReference type="EMBL" id="GL883025">
    <property type="protein sequence ID" value="EGG15993.1"/>
    <property type="molecule type" value="Genomic_DNA"/>
</dbReference>
<dbReference type="PANTHER" id="PTHR10802">
    <property type="entry name" value="MITOCHONDRIAL IMPORT RECEPTOR SUBUNIT TOM40"/>
    <property type="match status" value="1"/>
</dbReference>
<dbReference type="GO" id="GO:0008320">
    <property type="term" value="F:protein transmembrane transporter activity"/>
    <property type="evidence" value="ECO:0007669"/>
    <property type="project" value="InterPro"/>
</dbReference>
<evidence type="ECO:0000256" key="2">
    <source>
        <dbReference type="ARBA" id="ARBA00010510"/>
    </source>
</evidence>
<evidence type="ECO:0000313" key="11">
    <source>
        <dbReference type="Proteomes" id="UP000007797"/>
    </source>
</evidence>
<dbReference type="InterPro" id="IPR037930">
    <property type="entry name" value="Tom40"/>
</dbReference>
<keyword evidence="7" id="KW-0653">Protein transport</keyword>
<dbReference type="Proteomes" id="UP000007797">
    <property type="component" value="Unassembled WGS sequence"/>
</dbReference>
<dbReference type="Pfam" id="PF01459">
    <property type="entry name" value="Porin_3"/>
    <property type="match status" value="1"/>
</dbReference>
<proteinExistence type="inferred from homology"/>
<keyword evidence="8" id="KW-0496">Mitochondrion</keyword>
<sequence length="301" mass="33464">MATIVDNNNTDVGSVTSDVVAPTPTTKKYIKPGKFDDMARASQDVLSNNEAFDGMRLEYQGAIGNVQTSNTFHLGSSEEAPPYALTTVFSRGNATVVAKYDSDVKLFARSIYSSNIFTNTFTFQINKEKNIYLGGDAEFSIRSTNLYFKYDTNRTFTANIFQALQKKWAVGLEYANIPSQQAEFYSAGVRWKKGKGETYSFNISNITGFGLNYSRRQNNLELATEFAVSPHPHTGALMSKTVFGARYAFHASLFKIRADTDGSIIGMYEEILGGFARLCFCAHLNYFTNDYKIGLGIQISK</sequence>
<evidence type="ECO:0000256" key="8">
    <source>
        <dbReference type="ARBA" id="ARBA00023128"/>
    </source>
</evidence>
<dbReference type="GeneID" id="14867906"/>
<keyword evidence="9" id="KW-0472">Membrane</keyword>
<dbReference type="InterPro" id="IPR027246">
    <property type="entry name" value="Porin_Euk/Tom40"/>
</dbReference>
<organism evidence="10 11">
    <name type="scientific">Cavenderia fasciculata</name>
    <name type="common">Slime mold</name>
    <name type="synonym">Dictyostelium fasciculatum</name>
    <dbReference type="NCBI Taxonomy" id="261658"/>
    <lineage>
        <taxon>Eukaryota</taxon>
        <taxon>Amoebozoa</taxon>
        <taxon>Evosea</taxon>
        <taxon>Eumycetozoa</taxon>
        <taxon>Dictyostelia</taxon>
        <taxon>Acytosteliales</taxon>
        <taxon>Cavenderiaceae</taxon>
        <taxon>Cavenderia</taxon>
    </lineage>
</organism>
<evidence type="ECO:0000313" key="10">
    <source>
        <dbReference type="EMBL" id="EGG15993.1"/>
    </source>
</evidence>
<dbReference type="GO" id="GO:0030150">
    <property type="term" value="P:protein import into mitochondrial matrix"/>
    <property type="evidence" value="ECO:0007669"/>
    <property type="project" value="InterPro"/>
</dbReference>